<keyword evidence="1 4" id="KW-0732">Signal</keyword>
<dbReference type="PANTHER" id="PTHR15337:SF11">
    <property type="entry name" value="THIOREDOXIN DOMAIN-CONTAINING PROTEIN"/>
    <property type="match status" value="1"/>
</dbReference>
<dbReference type="Proteomes" id="UP000187735">
    <property type="component" value="Chromosome"/>
</dbReference>
<dbReference type="OrthoDB" id="213802at2"/>
<feature type="signal peptide" evidence="4">
    <location>
        <begin position="1"/>
        <end position="22"/>
    </location>
</feature>
<dbReference type="InterPro" id="IPR013766">
    <property type="entry name" value="Thioredoxin_domain"/>
</dbReference>
<evidence type="ECO:0000313" key="7">
    <source>
        <dbReference type="Proteomes" id="UP000187735"/>
    </source>
</evidence>
<evidence type="ECO:0000256" key="4">
    <source>
        <dbReference type="SAM" id="SignalP"/>
    </source>
</evidence>
<evidence type="ECO:0000259" key="5">
    <source>
        <dbReference type="PROSITE" id="PS51352"/>
    </source>
</evidence>
<dbReference type="AlphaFoldDB" id="A0A1P8WJT8"/>
<dbReference type="KEGG" id="fmr:Fuma_03942"/>
<keyword evidence="2" id="KW-0676">Redox-active center</keyword>
<keyword evidence="7" id="KW-1185">Reference proteome</keyword>
<dbReference type="CDD" id="cd02947">
    <property type="entry name" value="TRX_family"/>
    <property type="match status" value="1"/>
</dbReference>
<evidence type="ECO:0000256" key="1">
    <source>
        <dbReference type="ARBA" id="ARBA00022729"/>
    </source>
</evidence>
<feature type="chain" id="PRO_5010337193" evidence="4">
    <location>
        <begin position="23"/>
        <end position="278"/>
    </location>
</feature>
<name>A0A1P8WJT8_9PLAN</name>
<feature type="region of interest" description="Disordered" evidence="3">
    <location>
        <begin position="117"/>
        <end position="145"/>
    </location>
</feature>
<feature type="compositionally biased region" description="Polar residues" evidence="3">
    <location>
        <begin position="37"/>
        <end position="46"/>
    </location>
</feature>
<dbReference type="STRING" id="1891926.Fuma_03942"/>
<dbReference type="RefSeq" id="WP_077025638.1">
    <property type="nucleotide sequence ID" value="NZ_CP017641.1"/>
</dbReference>
<organism evidence="6 7">
    <name type="scientific">Fuerstiella marisgermanici</name>
    <dbReference type="NCBI Taxonomy" id="1891926"/>
    <lineage>
        <taxon>Bacteria</taxon>
        <taxon>Pseudomonadati</taxon>
        <taxon>Planctomycetota</taxon>
        <taxon>Planctomycetia</taxon>
        <taxon>Planctomycetales</taxon>
        <taxon>Planctomycetaceae</taxon>
        <taxon>Fuerstiella</taxon>
    </lineage>
</organism>
<dbReference type="PROSITE" id="PS51352">
    <property type="entry name" value="THIOREDOXIN_2"/>
    <property type="match status" value="1"/>
</dbReference>
<gene>
    <name evidence="6" type="ORF">Fuma_03942</name>
</gene>
<sequence length="278" mass="30426" precursor="true">MTKLPNILSIASVLLVGTAANAQQCENGVCRMPPPNSVGQTTNHNAPASRKPLPNPFGAVWPSTAPRTTQQPQIPTAACVGGNCSTNGQSANCSCGIANCTCNTNSRPSYQSYNVRTNAGSNNRFAPRQQNLRQPNLQAPPLRSNSYAPVSYRPTLKWETDMQSATRISQQTGRPMLVKVTADWCGYCKRMKAETFTNAGIIGEINATFVAVELNADTNRELIKRMGVQSLPTILVISPDQQILDREEGFRSAAQLSRLLRSYRFRAQLDTDRRVAVR</sequence>
<dbReference type="InterPro" id="IPR017937">
    <property type="entry name" value="Thioredoxin_CS"/>
</dbReference>
<reference evidence="6 7" key="1">
    <citation type="journal article" date="2016" name="Front. Microbiol.">
        <title>Fuerstia marisgermanicae gen. nov., sp. nov., an Unusual Member of the Phylum Planctomycetes from the German Wadden Sea.</title>
        <authorList>
            <person name="Kohn T."/>
            <person name="Heuer A."/>
            <person name="Jogler M."/>
            <person name="Vollmers J."/>
            <person name="Boedeker C."/>
            <person name="Bunk B."/>
            <person name="Rast P."/>
            <person name="Borchert D."/>
            <person name="Glockner I."/>
            <person name="Freese H.M."/>
            <person name="Klenk H.P."/>
            <person name="Overmann J."/>
            <person name="Kaster A.K."/>
            <person name="Rohde M."/>
            <person name="Wiegand S."/>
            <person name="Jogler C."/>
        </authorList>
    </citation>
    <scope>NUCLEOTIDE SEQUENCE [LARGE SCALE GENOMIC DNA]</scope>
    <source>
        <strain evidence="6 7">NH11</strain>
    </source>
</reference>
<evidence type="ECO:0000313" key="6">
    <source>
        <dbReference type="EMBL" id="APZ94316.1"/>
    </source>
</evidence>
<dbReference type="PROSITE" id="PS00194">
    <property type="entry name" value="THIOREDOXIN_1"/>
    <property type="match status" value="1"/>
</dbReference>
<dbReference type="Pfam" id="PF13098">
    <property type="entry name" value="Thioredoxin_2"/>
    <property type="match status" value="1"/>
</dbReference>
<dbReference type="InterPro" id="IPR036249">
    <property type="entry name" value="Thioredoxin-like_sf"/>
</dbReference>
<evidence type="ECO:0000256" key="2">
    <source>
        <dbReference type="ARBA" id="ARBA00023284"/>
    </source>
</evidence>
<dbReference type="InterPro" id="IPR051099">
    <property type="entry name" value="AGR/TXD"/>
</dbReference>
<dbReference type="SUPFAM" id="SSF52833">
    <property type="entry name" value="Thioredoxin-like"/>
    <property type="match status" value="1"/>
</dbReference>
<feature type="domain" description="Thioredoxin" evidence="5">
    <location>
        <begin position="128"/>
        <end position="265"/>
    </location>
</feature>
<feature type="region of interest" description="Disordered" evidence="3">
    <location>
        <begin position="33"/>
        <end position="70"/>
    </location>
</feature>
<dbReference type="Gene3D" id="3.40.30.10">
    <property type="entry name" value="Glutaredoxin"/>
    <property type="match status" value="1"/>
</dbReference>
<dbReference type="InterPro" id="IPR012336">
    <property type="entry name" value="Thioredoxin-like_fold"/>
</dbReference>
<dbReference type="PANTHER" id="PTHR15337">
    <property type="entry name" value="ANTERIOR GRADIENT PROTEIN-RELATED"/>
    <property type="match status" value="1"/>
</dbReference>
<evidence type="ECO:0000256" key="3">
    <source>
        <dbReference type="SAM" id="MobiDB-lite"/>
    </source>
</evidence>
<proteinExistence type="predicted"/>
<dbReference type="EMBL" id="CP017641">
    <property type="protein sequence ID" value="APZ94316.1"/>
    <property type="molecule type" value="Genomic_DNA"/>
</dbReference>
<accession>A0A1P8WJT8</accession>
<protein>
    <submittedName>
        <fullName evidence="6">Thiol:disulfide interchange protein</fullName>
    </submittedName>
</protein>